<dbReference type="Proteomes" id="UP000005237">
    <property type="component" value="Unassembled WGS sequence"/>
</dbReference>
<feature type="compositionally biased region" description="Basic and acidic residues" evidence="1">
    <location>
        <begin position="27"/>
        <end position="42"/>
    </location>
</feature>
<evidence type="ECO:0000313" key="3">
    <source>
        <dbReference type="Proteomes" id="UP000005237"/>
    </source>
</evidence>
<feature type="region of interest" description="Disordered" evidence="1">
    <location>
        <begin position="1"/>
        <end position="78"/>
    </location>
</feature>
<name>A0A8R1EL70_CAEJA</name>
<reference evidence="3" key="1">
    <citation type="submission" date="2010-08" db="EMBL/GenBank/DDBJ databases">
        <authorList>
            <consortium name="Caenorhabditis japonica Sequencing Consortium"/>
            <person name="Wilson R.K."/>
        </authorList>
    </citation>
    <scope>NUCLEOTIDE SEQUENCE [LARGE SCALE GENOMIC DNA]</scope>
    <source>
        <strain evidence="3">DF5081</strain>
    </source>
</reference>
<proteinExistence type="predicted"/>
<reference evidence="2" key="2">
    <citation type="submission" date="2022-06" db="UniProtKB">
        <authorList>
            <consortium name="EnsemblMetazoa"/>
        </authorList>
    </citation>
    <scope>IDENTIFICATION</scope>
    <source>
        <strain evidence="2">DF5081</strain>
    </source>
</reference>
<sequence>MSSSGRSPRKKMQSDTSDPDRTSSPYRLRETSKVPSRYRDEDLYLSPSRNTKRTSNSSPKKSPSKRINGRDSPAISSLTRNSSLTLLAKAAEDYESSSCALEYMPREERRPPRRALALSPPIQNNDPLAKDLEMLEMQQNLVAGIDDLDNPANMTNEAVEHRDTQSFFNMFSSDHERSEMIKQFKTVKNQTSDDVSSYMRTNIKKLYNLLRYKKFL</sequence>
<evidence type="ECO:0000256" key="1">
    <source>
        <dbReference type="SAM" id="MobiDB-lite"/>
    </source>
</evidence>
<protein>
    <submittedName>
        <fullName evidence="2">Uncharacterized protein</fullName>
    </submittedName>
</protein>
<keyword evidence="3" id="KW-1185">Reference proteome</keyword>
<evidence type="ECO:0000313" key="2">
    <source>
        <dbReference type="EnsemblMetazoa" id="CJA37847.1"/>
    </source>
</evidence>
<dbReference type="AlphaFoldDB" id="A0A8R1EL70"/>
<organism evidence="2 3">
    <name type="scientific">Caenorhabditis japonica</name>
    <dbReference type="NCBI Taxonomy" id="281687"/>
    <lineage>
        <taxon>Eukaryota</taxon>
        <taxon>Metazoa</taxon>
        <taxon>Ecdysozoa</taxon>
        <taxon>Nematoda</taxon>
        <taxon>Chromadorea</taxon>
        <taxon>Rhabditida</taxon>
        <taxon>Rhabditina</taxon>
        <taxon>Rhabditomorpha</taxon>
        <taxon>Rhabditoidea</taxon>
        <taxon>Rhabditidae</taxon>
        <taxon>Peloderinae</taxon>
        <taxon>Caenorhabditis</taxon>
    </lineage>
</organism>
<dbReference type="EnsemblMetazoa" id="CJA37847.1">
    <property type="protein sequence ID" value="CJA37847.1"/>
    <property type="gene ID" value="WBGene00213694"/>
</dbReference>
<accession>A0A8R1EL70</accession>